<name>A0A0E3BXN6_9BURK</name>
<keyword evidence="1" id="KW-1133">Transmembrane helix</keyword>
<feature type="transmembrane region" description="Helical" evidence="1">
    <location>
        <begin position="175"/>
        <end position="199"/>
    </location>
</feature>
<accession>A0A0E3BXN6</accession>
<feature type="transmembrane region" description="Helical" evidence="1">
    <location>
        <begin position="130"/>
        <end position="148"/>
    </location>
</feature>
<dbReference type="PANTHER" id="PTHR43471">
    <property type="entry name" value="ABC TRANSPORTER PERMEASE"/>
    <property type="match status" value="1"/>
</dbReference>
<feature type="transmembrane region" description="Helical" evidence="1">
    <location>
        <begin position="20"/>
        <end position="38"/>
    </location>
</feature>
<evidence type="ECO:0008006" key="4">
    <source>
        <dbReference type="Google" id="ProtNLM"/>
    </source>
</evidence>
<organism evidence="2 3">
    <name type="scientific">Comamonas thiooxydans</name>
    <dbReference type="NCBI Taxonomy" id="363952"/>
    <lineage>
        <taxon>Bacteria</taxon>
        <taxon>Pseudomonadati</taxon>
        <taxon>Pseudomonadota</taxon>
        <taxon>Betaproteobacteria</taxon>
        <taxon>Burkholderiales</taxon>
        <taxon>Comamonadaceae</taxon>
        <taxon>Comamonas</taxon>
    </lineage>
</organism>
<dbReference type="PANTHER" id="PTHR43471:SF1">
    <property type="entry name" value="ABC TRANSPORTER PERMEASE PROTEIN NOSY-RELATED"/>
    <property type="match status" value="1"/>
</dbReference>
<dbReference type="Pfam" id="PF12040">
    <property type="entry name" value="DUF3526"/>
    <property type="match status" value="1"/>
</dbReference>
<comment type="caution">
    <text evidence="2">The sequence shown here is derived from an EMBL/GenBank/DDBJ whole genome shotgun (WGS) entry which is preliminary data.</text>
</comment>
<feature type="transmembrane region" description="Helical" evidence="1">
    <location>
        <begin position="235"/>
        <end position="252"/>
    </location>
</feature>
<evidence type="ECO:0000313" key="2">
    <source>
        <dbReference type="EMBL" id="KGH08333.1"/>
    </source>
</evidence>
<dbReference type="AlphaFoldDB" id="A0A0E3BXN6"/>
<reference evidence="2 3" key="1">
    <citation type="submission" date="2013-09" db="EMBL/GenBank/DDBJ databases">
        <title>High correlation between genotypes and phenotypes of environmental bacteria Comamonas testosteroni strains.</title>
        <authorList>
            <person name="Liu L."/>
            <person name="Zhu W."/>
            <person name="Xia X."/>
            <person name="Xu B."/>
            <person name="Luo M."/>
            <person name="Wang G."/>
        </authorList>
    </citation>
    <scope>NUCLEOTIDE SEQUENCE [LARGE SCALE GENOMIC DNA]</scope>
    <source>
        <strain evidence="2 3">DF2</strain>
    </source>
</reference>
<gene>
    <name evidence="2" type="ORF">P608_18350</name>
</gene>
<keyword evidence="1" id="KW-0812">Transmembrane</keyword>
<evidence type="ECO:0000313" key="3">
    <source>
        <dbReference type="Proteomes" id="UP000029549"/>
    </source>
</evidence>
<protein>
    <recommendedName>
        <fullName evidence="4">DUF3526 domain-containing protein</fullName>
    </recommendedName>
</protein>
<evidence type="ECO:0000256" key="1">
    <source>
        <dbReference type="SAM" id="Phobius"/>
    </source>
</evidence>
<dbReference type="EMBL" id="AWTP01000123">
    <property type="protein sequence ID" value="KGH08333.1"/>
    <property type="molecule type" value="Genomic_DNA"/>
</dbReference>
<dbReference type="RefSeq" id="WP_034396097.1">
    <property type="nucleotide sequence ID" value="NZ_AWTO01000185.1"/>
</dbReference>
<feature type="transmembrane region" description="Helical" evidence="1">
    <location>
        <begin position="206"/>
        <end position="229"/>
    </location>
</feature>
<dbReference type="Proteomes" id="UP000029549">
    <property type="component" value="Unassembled WGS sequence"/>
</dbReference>
<keyword evidence="3" id="KW-1185">Reference proteome</keyword>
<sequence length="467" mass="51767">MIASIALKEMRALLRDGRLWGLGITVSVLFIAVLASALHQRHSAERERLDVETAARQQWDHQGDRNPHRAAHFGLYAFKPKSVLSTMEPGVDTQTGQALWLEPHKRNMAMFSPAADAAPSIGLGDFTPSFVLLALIPLLIAVLGHGTITQERESGTLRMLHACGMRGSPLVIGKWIGLCCGLALVLAPAFAVGGWLVVAEHGAFEAVLLLIALCLYYATWAVITVLVSANCSTSRAALLVLLALWVGWVFIVPRLSAAAVQAHSPLPSGEEFWNRIKSDIENGLPGEGPAAQRLRDFDAQLLAENNVSRLEDLPFGANAKRRLFRDAYSTKVHALHFTQLWRAQFEQQQALRWMTAVTPYSSMRAITSSLAGTDLVHRHHFEEAAERYREQFTSLMDEWDMKSTQGVTSFESRYGGNEQWQAIPKWRYAAPDVSFSMRSSAADWCIQVGWLIIAFCALRLSARRLNP</sequence>
<dbReference type="GO" id="GO:0140359">
    <property type="term" value="F:ABC-type transporter activity"/>
    <property type="evidence" value="ECO:0007669"/>
    <property type="project" value="InterPro"/>
</dbReference>
<dbReference type="GO" id="GO:0005886">
    <property type="term" value="C:plasma membrane"/>
    <property type="evidence" value="ECO:0007669"/>
    <property type="project" value="UniProtKB-SubCell"/>
</dbReference>
<dbReference type="InterPro" id="IPR021913">
    <property type="entry name" value="DUF3526"/>
</dbReference>
<proteinExistence type="predicted"/>
<keyword evidence="1" id="KW-0472">Membrane</keyword>